<organism evidence="7">
    <name type="scientific">Trypanosoma vivax (strain Y486)</name>
    <dbReference type="NCBI Taxonomy" id="1055687"/>
    <lineage>
        <taxon>Eukaryota</taxon>
        <taxon>Discoba</taxon>
        <taxon>Euglenozoa</taxon>
        <taxon>Kinetoplastea</taxon>
        <taxon>Metakinetoplastina</taxon>
        <taxon>Trypanosomatida</taxon>
        <taxon>Trypanosomatidae</taxon>
        <taxon>Trypanosoma</taxon>
        <taxon>Duttonella</taxon>
    </lineage>
</organism>
<reference evidence="7" key="1">
    <citation type="journal article" date="2012" name="Proc. Natl. Acad. Sci. U.S.A.">
        <title>Antigenic diversity is generated by distinct evolutionary mechanisms in African trypanosome species.</title>
        <authorList>
            <person name="Jackson A.P."/>
            <person name="Berry A."/>
            <person name="Aslett M."/>
            <person name="Allison H.C."/>
            <person name="Burton P."/>
            <person name="Vavrova-Anderson J."/>
            <person name="Brown R."/>
            <person name="Browne H."/>
            <person name="Corton N."/>
            <person name="Hauser H."/>
            <person name="Gamble J."/>
            <person name="Gilderthorp R."/>
            <person name="Marcello L."/>
            <person name="McQuillan J."/>
            <person name="Otto T.D."/>
            <person name="Quail M.A."/>
            <person name="Sanders M.J."/>
            <person name="van Tonder A."/>
            <person name="Ginger M.L."/>
            <person name="Field M.C."/>
            <person name="Barry J.D."/>
            <person name="Hertz-Fowler C."/>
            <person name="Berriman M."/>
        </authorList>
    </citation>
    <scope>NUCLEOTIDE SEQUENCE</scope>
    <source>
        <strain evidence="7">Y486</strain>
    </source>
</reference>
<dbReference type="PANTHER" id="PTHR42870">
    <property type="entry name" value="ACETYL-COA C-ACETYLTRANSFERASE"/>
    <property type="match status" value="1"/>
</dbReference>
<gene>
    <name evidence="7" type="ORF">TVY486_0802010</name>
</gene>
<name>G0U0J3_TRYVY</name>
<dbReference type="GO" id="GO:0006869">
    <property type="term" value="P:lipid transport"/>
    <property type="evidence" value="ECO:0007669"/>
    <property type="project" value="UniProtKB-KW"/>
</dbReference>
<dbReference type="AlphaFoldDB" id="G0U0J3"/>
<dbReference type="Gene3D" id="3.40.47.10">
    <property type="match status" value="2"/>
</dbReference>
<dbReference type="InterPro" id="IPR002155">
    <property type="entry name" value="Thiolase"/>
</dbReference>
<evidence type="ECO:0000256" key="1">
    <source>
        <dbReference type="ARBA" id="ARBA00012352"/>
    </source>
</evidence>
<sequence>MLCRTIANQSSRRIFVVGGYITPFVGKGSPLFIDKKHPDFGKKENKTLEELLSESVNGALQNTGLTGGRASLIDRIVVGNFLGELFSSQGHLGAAAIGSLSGDSATAFMNKPAFRVEGACASGGLAVQVAFESLLAGTTTMEDAAYVAAKAYANGNKNTLAHMHTRKVTLEFCKEVSDKNPNFLGNETYKPFLRSTDCSQVSDGGAAAVLASEAGLEKLGISPTDNRLIEIKSIASATSNLYVDAPDLTRMTTSRTAAQTALSFAGVKPSELQVAEVHDCFTIAELLMYEALGIAEYGEAKTLIRNGVTALDGRIPVNTGGGLLSFGHPVGATGVKQLLEVYRQMKGQCGQYQLKNVPALGAVLNMGGDDRTAVAMVLENI</sequence>
<dbReference type="PANTHER" id="PTHR42870:SF1">
    <property type="entry name" value="NON-SPECIFIC LIPID-TRANSFER PROTEIN-LIKE 2"/>
    <property type="match status" value="1"/>
</dbReference>
<accession>G0U0J3</accession>
<dbReference type="InterPro" id="IPR055140">
    <property type="entry name" value="Thiolase_C_2"/>
</dbReference>
<keyword evidence="7" id="KW-0808">Transferase</keyword>
<evidence type="ECO:0000256" key="2">
    <source>
        <dbReference type="ARBA" id="ARBA00022448"/>
    </source>
</evidence>
<keyword evidence="4" id="KW-0446">Lipid-binding</keyword>
<dbReference type="Pfam" id="PF22691">
    <property type="entry name" value="Thiolase_C_1"/>
    <property type="match status" value="1"/>
</dbReference>
<keyword evidence="3" id="KW-0445">Lipid transport</keyword>
<keyword evidence="2" id="KW-0813">Transport</keyword>
<dbReference type="SUPFAM" id="SSF53901">
    <property type="entry name" value="Thiolase-like"/>
    <property type="match status" value="2"/>
</dbReference>
<evidence type="ECO:0000256" key="5">
    <source>
        <dbReference type="ARBA" id="ARBA00032316"/>
    </source>
</evidence>
<dbReference type="GO" id="GO:0016747">
    <property type="term" value="F:acyltransferase activity, transferring groups other than amino-acyl groups"/>
    <property type="evidence" value="ECO:0007669"/>
    <property type="project" value="InterPro"/>
</dbReference>
<evidence type="ECO:0000313" key="7">
    <source>
        <dbReference type="EMBL" id="CCC49592.1"/>
    </source>
</evidence>
<dbReference type="VEuPathDB" id="TriTrypDB:TvY486_0802010"/>
<dbReference type="GO" id="GO:0008289">
    <property type="term" value="F:lipid binding"/>
    <property type="evidence" value="ECO:0007669"/>
    <property type="project" value="UniProtKB-KW"/>
</dbReference>
<dbReference type="PROSITE" id="PS00737">
    <property type="entry name" value="THIOLASE_2"/>
    <property type="match status" value="1"/>
</dbReference>
<dbReference type="CDD" id="cd00829">
    <property type="entry name" value="SCP-x_thiolase"/>
    <property type="match status" value="1"/>
</dbReference>
<evidence type="ECO:0000256" key="4">
    <source>
        <dbReference type="ARBA" id="ARBA00023121"/>
    </source>
</evidence>
<keyword evidence="7" id="KW-0012">Acyltransferase</keyword>
<dbReference type="PIRSF" id="PIRSF000429">
    <property type="entry name" value="Ac-CoA_Ac_transf"/>
    <property type="match status" value="1"/>
</dbReference>
<protein>
    <recommendedName>
        <fullName evidence="1">propanoyl-CoA C-acyltransferase</fullName>
        <ecNumber evidence="1">2.3.1.176</ecNumber>
    </recommendedName>
    <alternativeName>
        <fullName evidence="5">Propanoyl-CoA C-acyltransferase</fullName>
    </alternativeName>
</protein>
<dbReference type="InterPro" id="IPR016039">
    <property type="entry name" value="Thiolase-like"/>
</dbReference>
<evidence type="ECO:0000259" key="6">
    <source>
        <dbReference type="Pfam" id="PF22691"/>
    </source>
</evidence>
<proteinExistence type="predicted"/>
<dbReference type="EC" id="2.3.1.176" evidence="1"/>
<dbReference type="InterPro" id="IPR020613">
    <property type="entry name" value="Thiolase_CS"/>
</dbReference>
<feature type="domain" description="Thiolase C-terminal" evidence="6">
    <location>
        <begin position="239"/>
        <end position="379"/>
    </location>
</feature>
<dbReference type="EMBL" id="HE573024">
    <property type="protein sequence ID" value="CCC49592.1"/>
    <property type="molecule type" value="Genomic_DNA"/>
</dbReference>
<evidence type="ECO:0000256" key="3">
    <source>
        <dbReference type="ARBA" id="ARBA00023055"/>
    </source>
</evidence>